<keyword evidence="2" id="KW-1185">Reference proteome</keyword>
<dbReference type="Proteomes" id="UP000608754">
    <property type="component" value="Unassembled WGS sequence"/>
</dbReference>
<comment type="caution">
    <text evidence="1">The sequence shown here is derived from an EMBL/GenBank/DDBJ whole genome shotgun (WGS) entry which is preliminary data.</text>
</comment>
<evidence type="ECO:0000313" key="1">
    <source>
        <dbReference type="EMBL" id="MBF0597585.1"/>
    </source>
</evidence>
<name>A0A8J7FQ28_9FLAO</name>
<dbReference type="Gene3D" id="1.20.120.20">
    <property type="entry name" value="Apolipoprotein"/>
    <property type="match status" value="1"/>
</dbReference>
<sequence length="135" mass="15513">MGLRRLIKKALKRADEITDREGDRLEIVTEKLSKTGHVIADDAKYFAKKTYHNLKDVAGDITEVSKDATRGIRDKAKDDFNDVKEIAEKRMHETRDIIQEKLVSSKKEVENIVEDVKDETSDIERNIKDGFNNPI</sequence>
<evidence type="ECO:0000313" key="2">
    <source>
        <dbReference type="Proteomes" id="UP000608754"/>
    </source>
</evidence>
<organism evidence="1 2">
    <name type="scientific">Faecalibacter rhinopitheci</name>
    <dbReference type="NCBI Taxonomy" id="2779678"/>
    <lineage>
        <taxon>Bacteria</taxon>
        <taxon>Pseudomonadati</taxon>
        <taxon>Bacteroidota</taxon>
        <taxon>Flavobacteriia</taxon>
        <taxon>Flavobacteriales</taxon>
        <taxon>Weeksellaceae</taxon>
        <taxon>Faecalibacter</taxon>
    </lineage>
</organism>
<protein>
    <submittedName>
        <fullName evidence="1">Uncharacterized protein</fullName>
    </submittedName>
</protein>
<reference evidence="1" key="1">
    <citation type="submission" date="2020-10" db="EMBL/GenBank/DDBJ databases">
        <authorList>
            <person name="Lu T."/>
            <person name="Wang Q."/>
            <person name="Han X."/>
        </authorList>
    </citation>
    <scope>NUCLEOTIDE SEQUENCE</scope>
    <source>
        <strain evidence="1">WQ 117</strain>
    </source>
</reference>
<dbReference type="EMBL" id="JADGIK010000005">
    <property type="protein sequence ID" value="MBF0597585.1"/>
    <property type="molecule type" value="Genomic_DNA"/>
</dbReference>
<accession>A0A8J7FQ28</accession>
<dbReference type="RefSeq" id="WP_194183126.1">
    <property type="nucleotide sequence ID" value="NZ_JADGIK010000005.1"/>
</dbReference>
<gene>
    <name evidence="1" type="ORF">IM532_09025</name>
</gene>
<dbReference type="AlphaFoldDB" id="A0A8J7FQ28"/>
<proteinExistence type="predicted"/>